<dbReference type="Proteomes" id="UP001596091">
    <property type="component" value="Unassembled WGS sequence"/>
</dbReference>
<proteinExistence type="predicted"/>
<dbReference type="InterPro" id="IPR027417">
    <property type="entry name" value="P-loop_NTPase"/>
</dbReference>
<evidence type="ECO:0000256" key="1">
    <source>
        <dbReference type="ARBA" id="ARBA00022741"/>
    </source>
</evidence>
<evidence type="ECO:0000256" key="2">
    <source>
        <dbReference type="ARBA" id="ARBA00022801"/>
    </source>
</evidence>
<dbReference type="RefSeq" id="WP_263338116.1">
    <property type="nucleotide sequence ID" value="NZ_JAGSYH010000004.1"/>
</dbReference>
<sequence>METCYDYLRAYASELGSRIVEMYPPLQGPKDDLAAELKTLLRKPLPVQAMTITGCAKYLTTAKSVNIVGECGTGKTLMSAGIVHAHAAGKPYSTIVMCPPHLVLKWAREIFITVPNARVFVIYDFRNGGDEKKPHGVVEMRLRNGHAVSKGEKTTLSDLRRIGRRAWRRRWATPTYFIVSRETGKLSYYWKHAYSVRASRLERRLVTNPDTGLPIPNADGGYLHEADFGDVKLSEKFERARVGTKGHAALWQADNAKIQRMAPLDFISRYMRHYWDYAIADELHQLANDTAQGNNLDVLRRCARKLIGATGTLMGGYASDLFRLLFRMNPRKMVEEGFEASSAGETEFQALYGVLESIERIPDSDNACSNAEKSTVRLVRRPGASPLLFGRFLMSSTVFVSLEDIADFLPPYEESVLQVEMDDTLSAAYRKIEEDIRAALKENRKNRSLMSLMMHRLILYPDHPFGIGEIWGKVFDPKQKKMVPFLVTTAPELPRSVVYPKEQQLIDDIRSELSRGRRCQIYATFTHEHDVLARLQHVLQNASFRVAVLRPTVPPLQRELWYEKQIKEGVDVVICHPKLVETGLDLLWFPTIYFYQTGYSLHTLRQASRRSWRIGQFLDVHVKFFVYAGTTQMACLRLMGRKMLVALMLEGKFSGEGIHSMGIEEDLVAAMARELVEQSDVGQSADAVWQELKRERASQLAATPKPQLSDGTDEQASGFGEGLFDSPQAHPSGLTLVHSKQQKKEEPDSIWPTGYVIGEQLRLFG</sequence>
<evidence type="ECO:0000256" key="3">
    <source>
        <dbReference type="ARBA" id="ARBA00022840"/>
    </source>
</evidence>
<keyword evidence="2" id="KW-0378">Hydrolase</keyword>
<protein>
    <submittedName>
        <fullName evidence="6">SNF2-related protein</fullName>
    </submittedName>
</protein>
<comment type="caution">
    <text evidence="6">The sequence shown here is derived from an EMBL/GenBank/DDBJ whole genome shotgun (WGS) entry which is preliminary data.</text>
</comment>
<dbReference type="SMART" id="SM00487">
    <property type="entry name" value="DEXDc"/>
    <property type="match status" value="1"/>
</dbReference>
<evidence type="ECO:0000259" key="5">
    <source>
        <dbReference type="SMART" id="SM00487"/>
    </source>
</evidence>
<evidence type="ECO:0000313" key="7">
    <source>
        <dbReference type="Proteomes" id="UP001596091"/>
    </source>
</evidence>
<keyword evidence="7" id="KW-1185">Reference proteome</keyword>
<dbReference type="InterPro" id="IPR014001">
    <property type="entry name" value="Helicase_ATP-bd"/>
</dbReference>
<dbReference type="EMBL" id="JBHSPH010000002">
    <property type="protein sequence ID" value="MFC5862065.1"/>
    <property type="molecule type" value="Genomic_DNA"/>
</dbReference>
<dbReference type="InterPro" id="IPR050628">
    <property type="entry name" value="SNF2_RAD54_helicase_TF"/>
</dbReference>
<feature type="domain" description="Helicase ATP-binding" evidence="5">
    <location>
        <begin position="40"/>
        <end position="341"/>
    </location>
</feature>
<feature type="region of interest" description="Disordered" evidence="4">
    <location>
        <begin position="699"/>
        <end position="748"/>
    </location>
</feature>
<evidence type="ECO:0000256" key="4">
    <source>
        <dbReference type="SAM" id="MobiDB-lite"/>
    </source>
</evidence>
<accession>A0ABW1EDJ1</accession>
<dbReference type="PANTHER" id="PTHR45626">
    <property type="entry name" value="TRANSCRIPTION TERMINATION FACTOR 2-RELATED"/>
    <property type="match status" value="1"/>
</dbReference>
<name>A0ABW1EDJ1_9BACT</name>
<organism evidence="6 7">
    <name type="scientific">Acidicapsa dinghuensis</name>
    <dbReference type="NCBI Taxonomy" id="2218256"/>
    <lineage>
        <taxon>Bacteria</taxon>
        <taxon>Pseudomonadati</taxon>
        <taxon>Acidobacteriota</taxon>
        <taxon>Terriglobia</taxon>
        <taxon>Terriglobales</taxon>
        <taxon>Acidobacteriaceae</taxon>
        <taxon>Acidicapsa</taxon>
    </lineage>
</organism>
<dbReference type="SUPFAM" id="SSF52540">
    <property type="entry name" value="P-loop containing nucleoside triphosphate hydrolases"/>
    <property type="match status" value="2"/>
</dbReference>
<reference evidence="7" key="1">
    <citation type="journal article" date="2019" name="Int. J. Syst. Evol. Microbiol.">
        <title>The Global Catalogue of Microorganisms (GCM) 10K type strain sequencing project: providing services to taxonomists for standard genome sequencing and annotation.</title>
        <authorList>
            <consortium name="The Broad Institute Genomics Platform"/>
            <consortium name="The Broad Institute Genome Sequencing Center for Infectious Disease"/>
            <person name="Wu L."/>
            <person name="Ma J."/>
        </authorList>
    </citation>
    <scope>NUCLEOTIDE SEQUENCE [LARGE SCALE GENOMIC DNA]</scope>
    <source>
        <strain evidence="7">JCM 4087</strain>
    </source>
</reference>
<gene>
    <name evidence="6" type="ORF">ACFPT7_07155</name>
</gene>
<keyword evidence="1" id="KW-0547">Nucleotide-binding</keyword>
<evidence type="ECO:0000313" key="6">
    <source>
        <dbReference type="EMBL" id="MFC5862065.1"/>
    </source>
</evidence>
<keyword evidence="3" id="KW-0067">ATP-binding</keyword>
<dbReference type="Gene3D" id="3.40.50.300">
    <property type="entry name" value="P-loop containing nucleotide triphosphate hydrolases"/>
    <property type="match status" value="2"/>
</dbReference>